<feature type="transmembrane region" description="Helical" evidence="12">
    <location>
        <begin position="21"/>
        <end position="38"/>
    </location>
</feature>
<evidence type="ECO:0000259" key="13">
    <source>
        <dbReference type="Pfam" id="PF02434"/>
    </source>
</evidence>
<accession>A0A2I2FEK4</accession>
<keyword evidence="5" id="KW-0328">Glycosyltransferase</keyword>
<evidence type="ECO:0000256" key="8">
    <source>
        <dbReference type="ARBA" id="ARBA00022741"/>
    </source>
</evidence>
<keyword evidence="9" id="KW-0735">Signal-anchor</keyword>
<keyword evidence="11 12" id="KW-0472">Membrane</keyword>
<keyword evidence="7 12" id="KW-0812">Transmembrane</keyword>
<dbReference type="GO" id="GO:0016263">
    <property type="term" value="F:glycoprotein-N-acetylgalactosamine 3-beta-galactosyltransferase activity"/>
    <property type="evidence" value="ECO:0007669"/>
    <property type="project" value="UniProtKB-EC"/>
</dbReference>
<dbReference type="GO" id="GO:0000166">
    <property type="term" value="F:nucleotide binding"/>
    <property type="evidence" value="ECO:0007669"/>
    <property type="project" value="UniProtKB-KW"/>
</dbReference>
<evidence type="ECO:0000256" key="4">
    <source>
        <dbReference type="ARBA" id="ARBA00012557"/>
    </source>
</evidence>
<dbReference type="PANTHER" id="PTHR23033">
    <property type="entry name" value="BETA1,3-GALACTOSYLTRANSFERASE"/>
    <property type="match status" value="1"/>
</dbReference>
<dbReference type="EMBL" id="KZ559132">
    <property type="protein sequence ID" value="PLB39045.1"/>
    <property type="molecule type" value="Genomic_DNA"/>
</dbReference>
<dbReference type="STRING" id="41067.A0A2I2FEK4"/>
<comment type="pathway">
    <text evidence="2">Protein modification; protein glycosylation.</text>
</comment>
<dbReference type="Gene3D" id="3.90.550.50">
    <property type="match status" value="1"/>
</dbReference>
<proteinExistence type="inferred from homology"/>
<evidence type="ECO:0000256" key="6">
    <source>
        <dbReference type="ARBA" id="ARBA00022679"/>
    </source>
</evidence>
<dbReference type="InterPro" id="IPR026050">
    <property type="entry name" value="C1GALT1/C1GALT1_chp1"/>
</dbReference>
<dbReference type="PANTHER" id="PTHR23033:SF47">
    <property type="entry name" value="APPLE DOMAIN-CONTAINING PROTEIN-RELATED"/>
    <property type="match status" value="1"/>
</dbReference>
<dbReference type="GeneID" id="36519424"/>
<evidence type="ECO:0000256" key="7">
    <source>
        <dbReference type="ARBA" id="ARBA00022692"/>
    </source>
</evidence>
<comment type="subcellular location">
    <subcellularLocation>
        <location evidence="1">Membrane</location>
        <topology evidence="1">Single-pass type II membrane protein</topology>
    </subcellularLocation>
</comment>
<evidence type="ECO:0000256" key="10">
    <source>
        <dbReference type="ARBA" id="ARBA00022989"/>
    </source>
</evidence>
<sequence length="484" mass="54523">MSSSTAFRPARRTPRQRRVSGFGLLLSLLIVYLIYRNVGDSDDATHQIVLRNENQHVFPPAYAPPTATATTPPNTNTNTNTRAHYYNAKKPQQPSCSSLPAMDDILVVLKTGVTEARDKVPVHLETTLRCIPHYVIFSDTDEHIGEAQTYDVLRDMPLALRETLPEFDLYNRVRATGRGGLTDTDLTQDVNSNFGKQNNPGWKLDKWKFLPMVNRTRAAMPHAKWYVFMEADTYPVWANLVTWLAQFDPQRPYYLGNQMQIGDVLFGHGGSGFVLSQAALAAADDLWQSNVARWDEFTAGQWAGDCVLGQLLNEAGVSLLWAWPHLQREPPGEFDYFNEGYGKKPWCYAPVAFHHLTPEEVRELAEFEQRWRAAGNSRLLYADVFQNLVKGKMSGIRQDWDSHGEAGPEDAPVEEAISMVECRSLCVSDAKCVQYVFAEGRCWTSPMPKLGSPREGFTSGWLSDRVGAVADLERSCRRASWVLD</sequence>
<keyword evidence="8" id="KW-0547">Nucleotide-binding</keyword>
<evidence type="ECO:0000256" key="1">
    <source>
        <dbReference type="ARBA" id="ARBA00004606"/>
    </source>
</evidence>
<evidence type="ECO:0000256" key="3">
    <source>
        <dbReference type="ARBA" id="ARBA00006462"/>
    </source>
</evidence>
<dbReference type="Pfam" id="PF02434">
    <property type="entry name" value="Fringe"/>
    <property type="match status" value="1"/>
</dbReference>
<dbReference type="InterPro" id="IPR003378">
    <property type="entry name" value="Fringe-like_glycosylTrfase"/>
</dbReference>
<comment type="similarity">
    <text evidence="3">Belongs to the glycosyltransferase 31 family. Beta3-Gal-T subfamily.</text>
</comment>
<reference evidence="14 15" key="1">
    <citation type="submission" date="2017-12" db="EMBL/GenBank/DDBJ databases">
        <authorList>
            <consortium name="DOE Joint Genome Institute"/>
            <person name="Haridas S."/>
            <person name="Kjaerbolling I."/>
            <person name="Vesth T.C."/>
            <person name="Frisvad J.C."/>
            <person name="Nybo J.L."/>
            <person name="Theobald S."/>
            <person name="Kuo A."/>
            <person name="Bowyer P."/>
            <person name="Matsuda Y."/>
            <person name="Mondo S."/>
            <person name="Lyhne E.K."/>
            <person name="Kogle M.E."/>
            <person name="Clum A."/>
            <person name="Lipzen A."/>
            <person name="Salamov A."/>
            <person name="Ngan C.Y."/>
            <person name="Daum C."/>
            <person name="Chiniquy J."/>
            <person name="Barry K."/>
            <person name="LaButti K."/>
            <person name="Simmons B.A."/>
            <person name="Magnuson J.K."/>
            <person name="Mortensen U.H."/>
            <person name="Larsen T.O."/>
            <person name="Grigoriev I.V."/>
            <person name="Baker S.E."/>
            <person name="Andersen M.R."/>
            <person name="Nordberg H.P."/>
            <person name="Cantor M.N."/>
            <person name="Hua S.X."/>
        </authorList>
    </citation>
    <scope>NUCLEOTIDE SEQUENCE [LARGE SCALE GENOMIC DNA]</scope>
    <source>
        <strain evidence="14 15">CBS 102.13</strain>
    </source>
</reference>
<dbReference type="OrthoDB" id="414175at2759"/>
<keyword evidence="6" id="KW-0808">Transferase</keyword>
<gene>
    <name evidence="14" type="ORF">BDW47DRAFT_104169</name>
</gene>
<evidence type="ECO:0000256" key="12">
    <source>
        <dbReference type="SAM" id="Phobius"/>
    </source>
</evidence>
<evidence type="ECO:0000256" key="9">
    <source>
        <dbReference type="ARBA" id="ARBA00022968"/>
    </source>
</evidence>
<dbReference type="EC" id="2.4.1.122" evidence="4"/>
<name>A0A2I2FEK4_ASPCN</name>
<dbReference type="Proteomes" id="UP000234585">
    <property type="component" value="Unassembled WGS sequence"/>
</dbReference>
<evidence type="ECO:0000256" key="2">
    <source>
        <dbReference type="ARBA" id="ARBA00004922"/>
    </source>
</evidence>
<feature type="domain" description="Fringe-like glycosyltransferase" evidence="13">
    <location>
        <begin position="217"/>
        <end position="317"/>
    </location>
</feature>
<evidence type="ECO:0000256" key="5">
    <source>
        <dbReference type="ARBA" id="ARBA00022676"/>
    </source>
</evidence>
<protein>
    <recommendedName>
        <fullName evidence="4">N-acetylgalactosaminide beta-1,3-galactosyltransferase</fullName>
        <ecNumber evidence="4">2.4.1.122</ecNumber>
    </recommendedName>
</protein>
<keyword evidence="15" id="KW-1185">Reference proteome</keyword>
<dbReference type="GO" id="GO:0016020">
    <property type="term" value="C:membrane"/>
    <property type="evidence" value="ECO:0007669"/>
    <property type="project" value="UniProtKB-SubCell"/>
</dbReference>
<evidence type="ECO:0000256" key="11">
    <source>
        <dbReference type="ARBA" id="ARBA00023136"/>
    </source>
</evidence>
<evidence type="ECO:0000313" key="14">
    <source>
        <dbReference type="EMBL" id="PLB39045.1"/>
    </source>
</evidence>
<evidence type="ECO:0000313" key="15">
    <source>
        <dbReference type="Proteomes" id="UP000234585"/>
    </source>
</evidence>
<dbReference type="AlphaFoldDB" id="A0A2I2FEK4"/>
<dbReference type="RefSeq" id="XP_024673057.1">
    <property type="nucleotide sequence ID" value="XM_024812264.1"/>
</dbReference>
<keyword evidence="10 12" id="KW-1133">Transmembrane helix</keyword>
<organism evidence="14 15">
    <name type="scientific">Aspergillus candidus</name>
    <dbReference type="NCBI Taxonomy" id="41067"/>
    <lineage>
        <taxon>Eukaryota</taxon>
        <taxon>Fungi</taxon>
        <taxon>Dikarya</taxon>
        <taxon>Ascomycota</taxon>
        <taxon>Pezizomycotina</taxon>
        <taxon>Eurotiomycetes</taxon>
        <taxon>Eurotiomycetidae</taxon>
        <taxon>Eurotiales</taxon>
        <taxon>Aspergillaceae</taxon>
        <taxon>Aspergillus</taxon>
        <taxon>Aspergillus subgen. Circumdati</taxon>
    </lineage>
</organism>